<gene>
    <name evidence="1" type="ORF">PHABIO_462</name>
</gene>
<sequence>MNAVTKAIAAANAAIAVESGNRVAMVMKVAEGEGTKEEVLASVVHLNNTITDMKLVKEMFAKFLEHKEADTFSFDVWYEGFKHCNLESSFKLDRNSEPYAAFFHQLVNGDRADLLEYFTNDVLPVIGMLPTIIDNLTMTSSVLEELKVVVAAKRRAVM</sequence>
<proteinExistence type="predicted"/>
<reference evidence="1 2" key="1">
    <citation type="submission" date="2017-05" db="EMBL/GenBank/DDBJ databases">
        <authorList>
            <person name="Song R."/>
            <person name="Chenine A.L."/>
            <person name="Ruprecht R.M."/>
        </authorList>
    </citation>
    <scope>NUCLEOTIDE SEQUENCE [LARGE SCALE GENOMIC DNA]</scope>
</reference>
<evidence type="ECO:0000313" key="2">
    <source>
        <dbReference type="Proteomes" id="UP000225448"/>
    </source>
</evidence>
<evidence type="ECO:0000313" key="1">
    <source>
        <dbReference type="EMBL" id="ARV77090.1"/>
    </source>
</evidence>
<accession>A0A1Y0SUQ2</accession>
<organism evidence="1 2">
    <name type="scientific">Pseudomonas phage Phabio</name>
    <dbReference type="NCBI Taxonomy" id="2006668"/>
    <lineage>
        <taxon>Viruses</taxon>
        <taxon>Duplodnaviria</taxon>
        <taxon>Heunggongvirae</taxon>
        <taxon>Uroviricota</taxon>
        <taxon>Caudoviricetes</taxon>
        <taxon>Chimalliviridae</taxon>
        <taxon>Phabiovirus</taxon>
        <taxon>Phabiovirus phabio</taxon>
    </lineage>
</organism>
<keyword evidence="2" id="KW-1185">Reference proteome</keyword>
<dbReference type="EMBL" id="MF042360">
    <property type="protein sequence ID" value="ARV77090.1"/>
    <property type="molecule type" value="Genomic_DNA"/>
</dbReference>
<protein>
    <submittedName>
        <fullName evidence="1">Uncharacterized protein</fullName>
    </submittedName>
</protein>
<dbReference type="Proteomes" id="UP000225448">
    <property type="component" value="Segment"/>
</dbReference>
<name>A0A1Y0SUQ2_9CAUD</name>